<dbReference type="GO" id="GO:0005737">
    <property type="term" value="C:cytoplasm"/>
    <property type="evidence" value="ECO:0007669"/>
    <property type="project" value="TreeGrafter"/>
</dbReference>
<dbReference type="EMBL" id="LGCK01000014">
    <property type="protein sequence ID" value="KPL70460.1"/>
    <property type="molecule type" value="Genomic_DNA"/>
</dbReference>
<dbReference type="Gene3D" id="3.40.30.10">
    <property type="entry name" value="Glutaredoxin"/>
    <property type="match status" value="1"/>
</dbReference>
<evidence type="ECO:0000256" key="7">
    <source>
        <dbReference type="PIRNR" id="PIRNR000077"/>
    </source>
</evidence>
<protein>
    <recommendedName>
        <fullName evidence="6 7">Thioredoxin</fullName>
    </recommendedName>
</protein>
<evidence type="ECO:0000256" key="6">
    <source>
        <dbReference type="NCBIfam" id="TIGR01068"/>
    </source>
</evidence>
<evidence type="ECO:0000256" key="4">
    <source>
        <dbReference type="ARBA" id="ARBA00023157"/>
    </source>
</evidence>
<comment type="caution">
    <text evidence="11">The sequence shown here is derived from an EMBL/GenBank/DDBJ whole genome shotgun (WGS) entry which is preliminary data.</text>
</comment>
<dbReference type="InterPro" id="IPR036249">
    <property type="entry name" value="Thioredoxin-like_sf"/>
</dbReference>
<dbReference type="CDD" id="cd02947">
    <property type="entry name" value="TRX_family"/>
    <property type="match status" value="1"/>
</dbReference>
<feature type="active site" description="Nucleophile" evidence="8">
    <location>
        <position position="32"/>
    </location>
</feature>
<comment type="similarity">
    <text evidence="1 7">Belongs to the thioredoxin family.</text>
</comment>
<proteinExistence type="inferred from homology"/>
<feature type="site" description="Contributes to redox potential value" evidence="8">
    <location>
        <position position="33"/>
    </location>
</feature>
<evidence type="ECO:0000259" key="10">
    <source>
        <dbReference type="PROSITE" id="PS51352"/>
    </source>
</evidence>
<dbReference type="OrthoDB" id="9790390at2"/>
<evidence type="ECO:0000256" key="2">
    <source>
        <dbReference type="ARBA" id="ARBA00022448"/>
    </source>
</evidence>
<evidence type="ECO:0000256" key="3">
    <source>
        <dbReference type="ARBA" id="ARBA00022982"/>
    </source>
</evidence>
<keyword evidence="2" id="KW-0813">Transport</keyword>
<dbReference type="STRING" id="229920.ADM99_15090"/>
<evidence type="ECO:0000256" key="9">
    <source>
        <dbReference type="PIRSR" id="PIRSR000077-4"/>
    </source>
</evidence>
<dbReference type="RefSeq" id="WP_062422351.1">
    <property type="nucleotide sequence ID" value="NZ_BBYA01000010.1"/>
</dbReference>
<name>A0A0P6WNS2_9CHLR</name>
<dbReference type="InterPro" id="IPR005746">
    <property type="entry name" value="Thioredoxin"/>
</dbReference>
<feature type="domain" description="Thioredoxin" evidence="10">
    <location>
        <begin position="3"/>
        <end position="107"/>
    </location>
</feature>
<dbReference type="PANTHER" id="PTHR45663">
    <property type="entry name" value="GEO12009P1"/>
    <property type="match status" value="1"/>
</dbReference>
<gene>
    <name evidence="11" type="ORF">ADM99_15090</name>
</gene>
<dbReference type="InterPro" id="IPR013766">
    <property type="entry name" value="Thioredoxin_domain"/>
</dbReference>
<dbReference type="SUPFAM" id="SSF52833">
    <property type="entry name" value="Thioredoxin-like"/>
    <property type="match status" value="1"/>
</dbReference>
<feature type="disulfide bond" description="Redox-active" evidence="9">
    <location>
        <begin position="32"/>
        <end position="35"/>
    </location>
</feature>
<dbReference type="AlphaFoldDB" id="A0A0P6WNS2"/>
<sequence length="107" mass="11829">MSNLPALQTPEFASKVQKATLPVILDFSANWCSPCKRLAPILESLAEEWSGKASFFSVDADTNSDLVMQFGVMSLPTLVIFKRGKEVGRMVGLQSREKLIEFVSPHL</sequence>
<dbReference type="PIRSF" id="PIRSF000077">
    <property type="entry name" value="Thioredoxin"/>
    <property type="match status" value="1"/>
</dbReference>
<dbReference type="NCBIfam" id="TIGR01068">
    <property type="entry name" value="thioredoxin"/>
    <property type="match status" value="1"/>
</dbReference>
<keyword evidence="5 9" id="KW-0676">Redox-active center</keyword>
<keyword evidence="3" id="KW-0249">Electron transport</keyword>
<feature type="site" description="Deprotonates C-terminal active site Cys" evidence="8">
    <location>
        <position position="26"/>
    </location>
</feature>
<keyword evidence="4 9" id="KW-1015">Disulfide bond</keyword>
<reference evidence="11 12" key="1">
    <citation type="submission" date="2015-07" db="EMBL/GenBank/DDBJ databases">
        <title>Genome sequence of Leptolinea tardivitalis DSM 16556.</title>
        <authorList>
            <person name="Hemp J."/>
            <person name="Ward L.M."/>
            <person name="Pace L.A."/>
            <person name="Fischer W.W."/>
        </authorList>
    </citation>
    <scope>NUCLEOTIDE SEQUENCE [LARGE SCALE GENOMIC DNA]</scope>
    <source>
        <strain evidence="11 12">YMTK-2</strain>
    </source>
</reference>
<dbReference type="GO" id="GO:0015035">
    <property type="term" value="F:protein-disulfide reductase activity"/>
    <property type="evidence" value="ECO:0007669"/>
    <property type="project" value="UniProtKB-UniRule"/>
</dbReference>
<keyword evidence="12" id="KW-1185">Reference proteome</keyword>
<feature type="active site" description="Nucleophile" evidence="8">
    <location>
        <position position="35"/>
    </location>
</feature>
<dbReference type="Pfam" id="PF00085">
    <property type="entry name" value="Thioredoxin"/>
    <property type="match status" value="1"/>
</dbReference>
<evidence type="ECO:0000313" key="11">
    <source>
        <dbReference type="EMBL" id="KPL70460.1"/>
    </source>
</evidence>
<dbReference type="FunFam" id="3.40.30.10:FF:000001">
    <property type="entry name" value="Thioredoxin"/>
    <property type="match status" value="1"/>
</dbReference>
<evidence type="ECO:0000256" key="8">
    <source>
        <dbReference type="PIRSR" id="PIRSR000077-1"/>
    </source>
</evidence>
<dbReference type="PRINTS" id="PR00421">
    <property type="entry name" value="THIOREDOXIN"/>
</dbReference>
<evidence type="ECO:0000313" key="12">
    <source>
        <dbReference type="Proteomes" id="UP000050430"/>
    </source>
</evidence>
<feature type="site" description="Contributes to redox potential value" evidence="8">
    <location>
        <position position="34"/>
    </location>
</feature>
<dbReference type="PROSITE" id="PS51352">
    <property type="entry name" value="THIOREDOXIN_2"/>
    <property type="match status" value="1"/>
</dbReference>
<evidence type="ECO:0000256" key="5">
    <source>
        <dbReference type="ARBA" id="ARBA00023284"/>
    </source>
</evidence>
<organism evidence="11 12">
    <name type="scientific">Leptolinea tardivitalis</name>
    <dbReference type="NCBI Taxonomy" id="229920"/>
    <lineage>
        <taxon>Bacteria</taxon>
        <taxon>Bacillati</taxon>
        <taxon>Chloroflexota</taxon>
        <taxon>Anaerolineae</taxon>
        <taxon>Anaerolineales</taxon>
        <taxon>Anaerolineaceae</taxon>
        <taxon>Leptolinea</taxon>
    </lineage>
</organism>
<accession>A0A0P6WNS2</accession>
<dbReference type="PANTHER" id="PTHR45663:SF11">
    <property type="entry name" value="GEO12009P1"/>
    <property type="match status" value="1"/>
</dbReference>
<dbReference type="Proteomes" id="UP000050430">
    <property type="component" value="Unassembled WGS sequence"/>
</dbReference>
<evidence type="ECO:0000256" key="1">
    <source>
        <dbReference type="ARBA" id="ARBA00008987"/>
    </source>
</evidence>